<accession>A0ABR1IZ54</accession>
<proteinExistence type="predicted"/>
<keyword evidence="2" id="KW-1185">Reference proteome</keyword>
<organism evidence="1 2">
    <name type="scientific">Marasmiellus scandens</name>
    <dbReference type="NCBI Taxonomy" id="2682957"/>
    <lineage>
        <taxon>Eukaryota</taxon>
        <taxon>Fungi</taxon>
        <taxon>Dikarya</taxon>
        <taxon>Basidiomycota</taxon>
        <taxon>Agaricomycotina</taxon>
        <taxon>Agaricomycetes</taxon>
        <taxon>Agaricomycetidae</taxon>
        <taxon>Agaricales</taxon>
        <taxon>Marasmiineae</taxon>
        <taxon>Omphalotaceae</taxon>
        <taxon>Marasmiellus</taxon>
    </lineage>
</organism>
<gene>
    <name evidence="1" type="ORF">VKT23_015893</name>
</gene>
<dbReference type="Proteomes" id="UP001498398">
    <property type="component" value="Unassembled WGS sequence"/>
</dbReference>
<dbReference type="EMBL" id="JBANRG010000056">
    <property type="protein sequence ID" value="KAK7442949.1"/>
    <property type="molecule type" value="Genomic_DNA"/>
</dbReference>
<comment type="caution">
    <text evidence="1">The sequence shown here is derived from an EMBL/GenBank/DDBJ whole genome shotgun (WGS) entry which is preliminary data.</text>
</comment>
<protein>
    <submittedName>
        <fullName evidence="1">Uncharacterized protein</fullName>
    </submittedName>
</protein>
<sequence>MNWYVPAYGVADFIINRSDQAYNKCVDKRSDVGEKALAVVNELFKQPEFADAAARKKYARWALSASGPLLYSEPAEPKSGQVFIFSLTHMSPNSPIYFQKPKGAFLSPHIVNVIKRTFPTCKSLSVIDVGIPVGLLGLAAAGMSHRFS</sequence>
<evidence type="ECO:0000313" key="2">
    <source>
        <dbReference type="Proteomes" id="UP001498398"/>
    </source>
</evidence>
<name>A0ABR1IZ54_9AGAR</name>
<evidence type="ECO:0000313" key="1">
    <source>
        <dbReference type="EMBL" id="KAK7442949.1"/>
    </source>
</evidence>
<reference evidence="1 2" key="1">
    <citation type="submission" date="2024-01" db="EMBL/GenBank/DDBJ databases">
        <title>A draft genome for the cacao thread blight pathogen Marasmiellus scandens.</title>
        <authorList>
            <person name="Baruah I.K."/>
            <person name="Leung J."/>
            <person name="Bukari Y."/>
            <person name="Amoako-Attah I."/>
            <person name="Meinhardt L.W."/>
            <person name="Bailey B.A."/>
            <person name="Cohen S.P."/>
        </authorList>
    </citation>
    <scope>NUCLEOTIDE SEQUENCE [LARGE SCALE GENOMIC DNA]</scope>
    <source>
        <strain evidence="1 2">GH-19</strain>
    </source>
</reference>